<proteinExistence type="predicted"/>
<accession>X0HR42</accession>
<reference evidence="1" key="2">
    <citation type="submission" date="2014-03" db="EMBL/GenBank/DDBJ databases">
        <title>The Genome Annotation of Fusarium oxysporum PHW808.</title>
        <authorList>
            <consortium name="The Broad Institute Genomics Platform"/>
            <person name="Ma L.-J."/>
            <person name="Corby-Kistler H."/>
            <person name="Broz K."/>
            <person name="Gale L.R."/>
            <person name="Jonkers W."/>
            <person name="O'Donnell K."/>
            <person name="Ploetz R."/>
            <person name="Steinberg C."/>
            <person name="Schwartz D.C."/>
            <person name="VanEtten H."/>
            <person name="Zhou S."/>
            <person name="Young S.K."/>
            <person name="Zeng Q."/>
            <person name="Gargeya S."/>
            <person name="Fitzgerald M."/>
            <person name="Abouelleil A."/>
            <person name="Alvarado L."/>
            <person name="Chapman S.B."/>
            <person name="Gainer-Dewar J."/>
            <person name="Goldberg J."/>
            <person name="Griggs A."/>
            <person name="Gujja S."/>
            <person name="Hansen M."/>
            <person name="Howarth C."/>
            <person name="Imamovic A."/>
            <person name="Ireland A."/>
            <person name="Larimer J."/>
            <person name="McCowan C."/>
            <person name="Murphy C."/>
            <person name="Pearson M."/>
            <person name="Poon T.W."/>
            <person name="Priest M."/>
            <person name="Roberts A."/>
            <person name="Saif S."/>
            <person name="Shea T."/>
            <person name="Sykes S."/>
            <person name="Wortman J."/>
            <person name="Nusbaum C."/>
            <person name="Birren B."/>
        </authorList>
    </citation>
    <scope>NUCLEOTIDE SEQUENCE</scope>
    <source>
        <strain evidence="1">54008</strain>
    </source>
</reference>
<protein>
    <submittedName>
        <fullName evidence="1">Uncharacterized protein</fullName>
    </submittedName>
</protein>
<feature type="non-terminal residue" evidence="1">
    <location>
        <position position="41"/>
    </location>
</feature>
<evidence type="ECO:0000313" key="1">
    <source>
        <dbReference type="EMBL" id="EXL63694.1"/>
    </source>
</evidence>
<dbReference type="EMBL" id="KK034867">
    <property type="protein sequence ID" value="EXL63694.1"/>
    <property type="molecule type" value="Genomic_DNA"/>
</dbReference>
<reference evidence="1" key="1">
    <citation type="submission" date="2011-11" db="EMBL/GenBank/DDBJ databases">
        <title>The Genome Sequence of Fusarium oxysporum PHW808.</title>
        <authorList>
            <consortium name="The Broad Institute Genome Sequencing Platform"/>
            <person name="Ma L.-J."/>
            <person name="Gale L.R."/>
            <person name="Schwartz D.C."/>
            <person name="Zhou S."/>
            <person name="Corby-Kistler H."/>
            <person name="Young S.K."/>
            <person name="Zeng Q."/>
            <person name="Gargeya S."/>
            <person name="Fitzgerald M."/>
            <person name="Haas B."/>
            <person name="Abouelleil A."/>
            <person name="Alvarado L."/>
            <person name="Arachchi H.M."/>
            <person name="Berlin A."/>
            <person name="Brown A."/>
            <person name="Chapman S.B."/>
            <person name="Chen Z."/>
            <person name="Dunbar C."/>
            <person name="Freedman E."/>
            <person name="Gearin G."/>
            <person name="Goldberg J."/>
            <person name="Griggs A."/>
            <person name="Gujja S."/>
            <person name="Heiman D."/>
            <person name="Howarth C."/>
            <person name="Larson L."/>
            <person name="Lui A."/>
            <person name="MacDonald P.J.P."/>
            <person name="Montmayeur A."/>
            <person name="Murphy C."/>
            <person name="Neiman D."/>
            <person name="Pearson M."/>
            <person name="Priest M."/>
            <person name="Roberts A."/>
            <person name="Saif S."/>
            <person name="Shea T."/>
            <person name="Shenoy N."/>
            <person name="Sisk P."/>
            <person name="Stolte C."/>
            <person name="Sykes S."/>
            <person name="Wortman J."/>
            <person name="Nusbaum C."/>
            <person name="Birren B."/>
        </authorList>
    </citation>
    <scope>NUCLEOTIDE SEQUENCE [LARGE SCALE GENOMIC DNA]</scope>
    <source>
        <strain evidence="1">54008</strain>
    </source>
</reference>
<dbReference type="HOGENOM" id="CLU_3282308_0_0_1"/>
<sequence length="41" mass="4940">TARSHLLTSFDSDRWEERISYTSEINLKQHYIWKTSIDIQA</sequence>
<organism evidence="1">
    <name type="scientific">Fusarium oxysporum f. sp. conglutinans race 2 54008</name>
    <dbReference type="NCBI Taxonomy" id="1089457"/>
    <lineage>
        <taxon>Eukaryota</taxon>
        <taxon>Fungi</taxon>
        <taxon>Dikarya</taxon>
        <taxon>Ascomycota</taxon>
        <taxon>Pezizomycotina</taxon>
        <taxon>Sordariomycetes</taxon>
        <taxon>Hypocreomycetidae</taxon>
        <taxon>Hypocreales</taxon>
        <taxon>Nectriaceae</taxon>
        <taxon>Fusarium</taxon>
        <taxon>Fusarium oxysporum species complex</taxon>
    </lineage>
</organism>
<dbReference type="Proteomes" id="UP000030676">
    <property type="component" value="Unassembled WGS sequence"/>
</dbReference>
<dbReference type="AlphaFoldDB" id="X0HR42"/>
<name>X0HR42_FUSOX</name>
<feature type="non-terminal residue" evidence="1">
    <location>
        <position position="1"/>
    </location>
</feature>
<gene>
    <name evidence="1" type="ORF">FOPG_20032</name>
</gene>